<dbReference type="PRINTS" id="PR00310">
    <property type="entry name" value="ANTIPRLFBTG1"/>
</dbReference>
<dbReference type="GO" id="GO:0005737">
    <property type="term" value="C:cytoplasm"/>
    <property type="evidence" value="ECO:0007669"/>
    <property type="project" value="TreeGrafter"/>
</dbReference>
<dbReference type="PANTHER" id="PTHR17537">
    <property type="entry name" value="TRANSDUCER OF ERBB2 TOB"/>
    <property type="match status" value="1"/>
</dbReference>
<evidence type="ECO:0000313" key="3">
    <source>
        <dbReference type="EMBL" id="CAB4014229.1"/>
    </source>
</evidence>
<accession>A0A7D9ESG1</accession>
<gene>
    <name evidence="3" type="ORF">PACLA_8A005469</name>
</gene>
<protein>
    <submittedName>
        <fullName evidence="3">Uncharacterized protein</fullName>
    </submittedName>
</protein>
<keyword evidence="4" id="KW-1185">Reference proteome</keyword>
<dbReference type="PANTHER" id="PTHR17537:SF5">
    <property type="entry name" value="TRANSDUCER OF ERBB2, ISOFORM A"/>
    <property type="match status" value="1"/>
</dbReference>
<keyword evidence="2" id="KW-0597">Phosphoprotein</keyword>
<sequence length="281" mass="32394">MLLEIQIAVSFLTSYLYNKLPRRRVDLFSVELAKQLKEKFEGHWYPQRPSKGSGYRCLLIGEELDPVLMNAANDSGLSLEEVRSSLPEKLNMWIDPDEVSYRIEDQLVVKVIYQKDKYGELENLAELEGFNTQQIYTGSSSSPSRTHSKEVEPMYNRSPIQTSPLQVSPLSMLSNQTNYSLWSTHEESVLADTPVDSRLSPNAQEFRYPVTKQQTLPSPTNILYQNDSGYSEYPSYMWSSLTEPVERRQGYASLQSFYSNWLDNSNSYKRNYNTSQLEIMA</sequence>
<evidence type="ECO:0000313" key="4">
    <source>
        <dbReference type="Proteomes" id="UP001152795"/>
    </source>
</evidence>
<dbReference type="OrthoDB" id="19928at2759"/>
<name>A0A7D9ESG1_PARCT</name>
<dbReference type="InterPro" id="IPR015676">
    <property type="entry name" value="Tob1/2"/>
</dbReference>
<proteinExistence type="inferred from homology"/>
<dbReference type="Pfam" id="PF07742">
    <property type="entry name" value="BTG"/>
    <property type="match status" value="1"/>
</dbReference>
<dbReference type="SUPFAM" id="SSF160696">
    <property type="entry name" value="BTG domain-like"/>
    <property type="match status" value="1"/>
</dbReference>
<dbReference type="GO" id="GO:0003714">
    <property type="term" value="F:transcription corepressor activity"/>
    <property type="evidence" value="ECO:0007669"/>
    <property type="project" value="TreeGrafter"/>
</dbReference>
<comment type="caution">
    <text evidence="3">The sequence shown here is derived from an EMBL/GenBank/DDBJ whole genome shotgun (WGS) entry which is preliminary data.</text>
</comment>
<dbReference type="Gene3D" id="3.90.640.90">
    <property type="entry name" value="Anti-proliferative protein, N-terminal domain"/>
    <property type="match status" value="1"/>
</dbReference>
<reference evidence="3" key="1">
    <citation type="submission" date="2020-04" db="EMBL/GenBank/DDBJ databases">
        <authorList>
            <person name="Alioto T."/>
            <person name="Alioto T."/>
            <person name="Gomez Garrido J."/>
        </authorList>
    </citation>
    <scope>NUCLEOTIDE SEQUENCE</scope>
    <source>
        <strain evidence="3">A484AB</strain>
    </source>
</reference>
<organism evidence="3 4">
    <name type="scientific">Paramuricea clavata</name>
    <name type="common">Red gorgonian</name>
    <name type="synonym">Violescent sea-whip</name>
    <dbReference type="NCBI Taxonomy" id="317549"/>
    <lineage>
        <taxon>Eukaryota</taxon>
        <taxon>Metazoa</taxon>
        <taxon>Cnidaria</taxon>
        <taxon>Anthozoa</taxon>
        <taxon>Octocorallia</taxon>
        <taxon>Malacalcyonacea</taxon>
        <taxon>Plexauridae</taxon>
        <taxon>Paramuricea</taxon>
    </lineage>
</organism>
<dbReference type="GO" id="GO:0005634">
    <property type="term" value="C:nucleus"/>
    <property type="evidence" value="ECO:0007669"/>
    <property type="project" value="TreeGrafter"/>
</dbReference>
<comment type="similarity">
    <text evidence="1">Belongs to the BTG family.</text>
</comment>
<dbReference type="AlphaFoldDB" id="A0A7D9ESG1"/>
<dbReference type="EMBL" id="CACRXK020008208">
    <property type="protein sequence ID" value="CAB4014229.1"/>
    <property type="molecule type" value="Genomic_DNA"/>
</dbReference>
<dbReference type="InterPro" id="IPR002087">
    <property type="entry name" value="Anti_prolifrtn"/>
</dbReference>
<evidence type="ECO:0000256" key="1">
    <source>
        <dbReference type="ARBA" id="ARBA00007989"/>
    </source>
</evidence>
<dbReference type="InterPro" id="IPR036054">
    <property type="entry name" value="BTG-like_sf"/>
</dbReference>
<dbReference type="SMART" id="SM00099">
    <property type="entry name" value="btg1"/>
    <property type="match status" value="1"/>
</dbReference>
<dbReference type="Proteomes" id="UP001152795">
    <property type="component" value="Unassembled WGS sequence"/>
</dbReference>
<evidence type="ECO:0000256" key="2">
    <source>
        <dbReference type="ARBA" id="ARBA00022553"/>
    </source>
</evidence>